<keyword evidence="1" id="KW-0472">Membrane</keyword>
<proteinExistence type="predicted"/>
<accession>A0AAD9LIB6</accession>
<gene>
    <name evidence="2" type="ORF">X943_001809</name>
</gene>
<evidence type="ECO:0000313" key="3">
    <source>
        <dbReference type="Proteomes" id="UP001195914"/>
    </source>
</evidence>
<comment type="caution">
    <text evidence="2">The sequence shown here is derived from an EMBL/GenBank/DDBJ whole genome shotgun (WGS) entry which is preliminary data.</text>
</comment>
<organism evidence="2 3">
    <name type="scientific">Babesia divergens</name>
    <dbReference type="NCBI Taxonomy" id="32595"/>
    <lineage>
        <taxon>Eukaryota</taxon>
        <taxon>Sar</taxon>
        <taxon>Alveolata</taxon>
        <taxon>Apicomplexa</taxon>
        <taxon>Aconoidasida</taxon>
        <taxon>Piroplasmida</taxon>
        <taxon>Babesiidae</taxon>
        <taxon>Babesia</taxon>
    </lineage>
</organism>
<reference evidence="2" key="2">
    <citation type="submission" date="2021-05" db="EMBL/GenBank/DDBJ databases">
        <authorList>
            <person name="Pain A."/>
        </authorList>
    </citation>
    <scope>NUCLEOTIDE SEQUENCE</scope>
    <source>
        <strain evidence="2">1802A</strain>
    </source>
</reference>
<reference evidence="2" key="1">
    <citation type="journal article" date="2014" name="Nucleic Acids Res.">
        <title>The evolutionary dynamics of variant antigen genes in Babesia reveal a history of genomic innovation underlying host-parasite interaction.</title>
        <authorList>
            <person name="Jackson A.P."/>
            <person name="Otto T.D."/>
            <person name="Darby A."/>
            <person name="Ramaprasad A."/>
            <person name="Xia D."/>
            <person name="Echaide I.E."/>
            <person name="Farber M."/>
            <person name="Gahlot S."/>
            <person name="Gamble J."/>
            <person name="Gupta D."/>
            <person name="Gupta Y."/>
            <person name="Jackson L."/>
            <person name="Malandrin L."/>
            <person name="Malas T.B."/>
            <person name="Moussa E."/>
            <person name="Nair M."/>
            <person name="Reid A.J."/>
            <person name="Sanders M."/>
            <person name="Sharma J."/>
            <person name="Tracey A."/>
            <person name="Quail M.A."/>
            <person name="Weir W."/>
            <person name="Wastling J.M."/>
            <person name="Hall N."/>
            <person name="Willadsen P."/>
            <person name="Lingelbach K."/>
            <person name="Shiels B."/>
            <person name="Tait A."/>
            <person name="Berriman M."/>
            <person name="Allred D.R."/>
            <person name="Pain A."/>
        </authorList>
    </citation>
    <scope>NUCLEOTIDE SEQUENCE</scope>
    <source>
        <strain evidence="2">1802A</strain>
    </source>
</reference>
<dbReference type="Proteomes" id="UP001195914">
    <property type="component" value="Unassembled WGS sequence"/>
</dbReference>
<dbReference type="AlphaFoldDB" id="A0AAD9LIB6"/>
<keyword evidence="1" id="KW-1133">Transmembrane helix</keyword>
<keyword evidence="1" id="KW-0812">Transmembrane</keyword>
<name>A0AAD9LIB6_BABDI</name>
<keyword evidence="3" id="KW-1185">Reference proteome</keyword>
<evidence type="ECO:0000256" key="1">
    <source>
        <dbReference type="SAM" id="Phobius"/>
    </source>
</evidence>
<dbReference type="EMBL" id="JAHBMH010000033">
    <property type="protein sequence ID" value="KAK1937431.1"/>
    <property type="molecule type" value="Genomic_DNA"/>
</dbReference>
<feature type="transmembrane region" description="Helical" evidence="1">
    <location>
        <begin position="222"/>
        <end position="241"/>
    </location>
</feature>
<evidence type="ECO:0000313" key="2">
    <source>
        <dbReference type="EMBL" id="KAK1937431.1"/>
    </source>
</evidence>
<sequence length="242" mass="27233">MDSSMAILLDVLNFLPIVEDRIMGKGTNVSDIMEIISLRQSLHMLERMVMKCETAVSVEDFSFLCKRISVARETVDILATRSTATKCSSDFCDVLALPRECSEDAECTTNYARCLNMTNDEFDNLIDEWAADVDAASSNVRNKRKSRASVGSQQEKIRSDIVKLADTMKSKALWYRDILVKDNEALSKTTVEQEKQLDTVAHVATEASKLTKTARLSLRQSIVMVASMFFLVLFMMLIFIIT</sequence>
<protein>
    <submittedName>
        <fullName evidence="2">Uncharacterized protein</fullName>
    </submittedName>
</protein>